<evidence type="ECO:0000313" key="12">
    <source>
        <dbReference type="Proteomes" id="UP001438953"/>
    </source>
</evidence>
<name>A0ABV1SMR9_9RHOB</name>
<dbReference type="Pfam" id="PF04290">
    <property type="entry name" value="DctQ"/>
    <property type="match status" value="1"/>
</dbReference>
<evidence type="ECO:0000313" key="11">
    <source>
        <dbReference type="EMBL" id="MER5173901.1"/>
    </source>
</evidence>
<comment type="caution">
    <text evidence="9">Lacks conserved residue(s) required for the propagation of feature annotation.</text>
</comment>
<dbReference type="RefSeq" id="WP_350939198.1">
    <property type="nucleotide sequence ID" value="NZ_JAYWLC010000035.1"/>
</dbReference>
<comment type="subunit">
    <text evidence="9">The complex comprises the extracytoplasmic solute receptor protein and the two transmembrane proteins.</text>
</comment>
<accession>A0ABV1SMR9</accession>
<comment type="similarity">
    <text evidence="8 9">Belongs to the TRAP transporter small permease family.</text>
</comment>
<evidence type="ECO:0000256" key="8">
    <source>
        <dbReference type="ARBA" id="ARBA00038436"/>
    </source>
</evidence>
<dbReference type="Proteomes" id="UP001438953">
    <property type="component" value="Unassembled WGS sequence"/>
</dbReference>
<dbReference type="InterPro" id="IPR055348">
    <property type="entry name" value="DctQ"/>
</dbReference>
<reference evidence="11 12" key="2">
    <citation type="submission" date="2024-06" db="EMBL/GenBank/DDBJ databases">
        <title>Thioclava kandeliae sp. nov. from a rhizosphere soil sample of Kandelia candel in a mangrove.</title>
        <authorList>
            <person name="Mu T."/>
        </authorList>
    </citation>
    <scope>NUCLEOTIDE SEQUENCE [LARGE SCALE GENOMIC DNA]</scope>
    <source>
        <strain evidence="11 12">CPCC 100088</strain>
    </source>
</reference>
<keyword evidence="6 9" id="KW-1133">Transmembrane helix</keyword>
<keyword evidence="5 9" id="KW-0812">Transmembrane</keyword>
<feature type="transmembrane region" description="Helical" evidence="9">
    <location>
        <begin position="99"/>
        <end position="118"/>
    </location>
</feature>
<evidence type="ECO:0000256" key="5">
    <source>
        <dbReference type="ARBA" id="ARBA00022692"/>
    </source>
</evidence>
<evidence type="ECO:0000256" key="7">
    <source>
        <dbReference type="ARBA" id="ARBA00023136"/>
    </source>
</evidence>
<evidence type="ECO:0000256" key="3">
    <source>
        <dbReference type="ARBA" id="ARBA00022475"/>
    </source>
</evidence>
<evidence type="ECO:0000256" key="6">
    <source>
        <dbReference type="ARBA" id="ARBA00022989"/>
    </source>
</evidence>
<evidence type="ECO:0000256" key="2">
    <source>
        <dbReference type="ARBA" id="ARBA00022448"/>
    </source>
</evidence>
<feature type="transmembrane region" description="Helical" evidence="9">
    <location>
        <begin position="20"/>
        <end position="43"/>
    </location>
</feature>
<dbReference type="InterPro" id="IPR007387">
    <property type="entry name" value="TRAP_DctQ"/>
</dbReference>
<keyword evidence="3" id="KW-1003">Cell membrane</keyword>
<sequence>MMRPANTASVWSLWFDRANLVLAALGCVFLLLTLVLVFIGVFLRYAISLPILGLNEIIQLSSIGVVMLALPSCTAQEGHVRVDVLDQMIGRVGRFIGDLLSRALSAFVLSVLVGRAWLKMLDAREFGDTTNMLGIPLWPFYAFVAAGMALCVVVLAVQFVMIIFGKGRP</sequence>
<keyword evidence="2 9" id="KW-0813">Transport</keyword>
<protein>
    <recommendedName>
        <fullName evidence="9">TRAP transporter small permease protein</fullName>
    </recommendedName>
</protein>
<keyword evidence="12" id="KW-1185">Reference proteome</keyword>
<evidence type="ECO:0000256" key="4">
    <source>
        <dbReference type="ARBA" id="ARBA00022519"/>
    </source>
</evidence>
<evidence type="ECO:0000259" key="10">
    <source>
        <dbReference type="Pfam" id="PF04290"/>
    </source>
</evidence>
<reference evidence="11 12" key="1">
    <citation type="submission" date="2024-01" db="EMBL/GenBank/DDBJ databases">
        <authorList>
            <person name="Deng Y."/>
            <person name="Su J."/>
        </authorList>
    </citation>
    <scope>NUCLEOTIDE SEQUENCE [LARGE SCALE GENOMIC DNA]</scope>
    <source>
        <strain evidence="11 12">CPCC 100088</strain>
    </source>
</reference>
<proteinExistence type="inferred from homology"/>
<evidence type="ECO:0000256" key="1">
    <source>
        <dbReference type="ARBA" id="ARBA00004429"/>
    </source>
</evidence>
<comment type="function">
    <text evidence="9">Part of the tripartite ATP-independent periplasmic (TRAP) transport system.</text>
</comment>
<keyword evidence="7 9" id="KW-0472">Membrane</keyword>
<evidence type="ECO:0000256" key="9">
    <source>
        <dbReference type="RuleBase" id="RU369079"/>
    </source>
</evidence>
<organism evidence="11 12">
    <name type="scientific">Thioclava kandeliae</name>
    <dbReference type="NCBI Taxonomy" id="3070818"/>
    <lineage>
        <taxon>Bacteria</taxon>
        <taxon>Pseudomonadati</taxon>
        <taxon>Pseudomonadota</taxon>
        <taxon>Alphaproteobacteria</taxon>
        <taxon>Rhodobacterales</taxon>
        <taxon>Paracoccaceae</taxon>
        <taxon>Thioclava</taxon>
    </lineage>
</organism>
<dbReference type="EMBL" id="JAYWLC010000035">
    <property type="protein sequence ID" value="MER5173901.1"/>
    <property type="molecule type" value="Genomic_DNA"/>
</dbReference>
<dbReference type="PANTHER" id="PTHR35011">
    <property type="entry name" value="2,3-DIKETO-L-GULONATE TRAP TRANSPORTER SMALL PERMEASE PROTEIN YIAM"/>
    <property type="match status" value="1"/>
</dbReference>
<comment type="caution">
    <text evidence="11">The sequence shown here is derived from an EMBL/GenBank/DDBJ whole genome shotgun (WGS) entry which is preliminary data.</text>
</comment>
<gene>
    <name evidence="11" type="ORF">VSX56_19280</name>
</gene>
<keyword evidence="4 9" id="KW-0997">Cell inner membrane</keyword>
<comment type="subcellular location">
    <subcellularLocation>
        <location evidence="1 9">Cell inner membrane</location>
        <topology evidence="1 9">Multi-pass membrane protein</topology>
    </subcellularLocation>
</comment>
<feature type="domain" description="Tripartite ATP-independent periplasmic transporters DctQ component" evidence="10">
    <location>
        <begin position="34"/>
        <end position="161"/>
    </location>
</feature>
<dbReference type="PANTHER" id="PTHR35011:SF10">
    <property type="entry name" value="TRAP TRANSPORTER SMALL PERMEASE PROTEIN"/>
    <property type="match status" value="1"/>
</dbReference>
<feature type="transmembrane region" description="Helical" evidence="9">
    <location>
        <begin position="138"/>
        <end position="164"/>
    </location>
</feature>